<gene>
    <name evidence="1" type="ORF">EJD97_001113</name>
</gene>
<feature type="non-terminal residue" evidence="1">
    <location>
        <position position="1"/>
    </location>
</feature>
<accession>A0A6N2APS4</accession>
<reference evidence="1" key="1">
    <citation type="submission" date="2019-05" db="EMBL/GenBank/DDBJ databases">
        <title>The de novo reference genome and transcriptome assemblies of the wild tomato species Solanum chilense.</title>
        <authorList>
            <person name="Stam R."/>
            <person name="Nosenko T."/>
            <person name="Hoerger A.C."/>
            <person name="Stephan W."/>
            <person name="Seidel M.A."/>
            <person name="Kuhn J.M.M."/>
            <person name="Haberer G."/>
            <person name="Tellier A."/>
        </authorList>
    </citation>
    <scope>NUCLEOTIDE SEQUENCE</scope>
    <source>
        <tissue evidence="1">Mature leaves</tissue>
    </source>
</reference>
<comment type="caution">
    <text evidence="1">The sequence shown here is derived from an EMBL/GenBank/DDBJ whole genome shotgun (WGS) entry which is preliminary data.</text>
</comment>
<protein>
    <submittedName>
        <fullName evidence="1">Uncharacterized protein</fullName>
    </submittedName>
</protein>
<proteinExistence type="predicted"/>
<evidence type="ECO:0000313" key="1">
    <source>
        <dbReference type="EMBL" id="TMW83640.1"/>
    </source>
</evidence>
<organism evidence="1">
    <name type="scientific">Solanum chilense</name>
    <name type="common">Tomato</name>
    <name type="synonym">Lycopersicon chilense</name>
    <dbReference type="NCBI Taxonomy" id="4083"/>
    <lineage>
        <taxon>Eukaryota</taxon>
        <taxon>Viridiplantae</taxon>
        <taxon>Streptophyta</taxon>
        <taxon>Embryophyta</taxon>
        <taxon>Tracheophyta</taxon>
        <taxon>Spermatophyta</taxon>
        <taxon>Magnoliopsida</taxon>
        <taxon>eudicotyledons</taxon>
        <taxon>Gunneridae</taxon>
        <taxon>Pentapetalae</taxon>
        <taxon>asterids</taxon>
        <taxon>lamiids</taxon>
        <taxon>Solanales</taxon>
        <taxon>Solanaceae</taxon>
        <taxon>Solanoideae</taxon>
        <taxon>Solaneae</taxon>
        <taxon>Solanum</taxon>
        <taxon>Solanum subgen. Lycopersicon</taxon>
    </lineage>
</organism>
<sequence>VNLNVYVIKGETDRCWEHLGVIQPNKTKTTKFRTPVDFEDISGFIYSAPQRITHDTHSFVVPFESLPPRRYNVLPLQAISRARSLLDGRTPSPIVSSPKLSAMKIRDSSSELFDVVAGTPSLTQHYVHPGVSPTHTPNVTSIVGPEQRDRIGRVIIEPDGSS</sequence>
<dbReference type="AlphaFoldDB" id="A0A6N2APS4"/>
<dbReference type="EMBL" id="RXGB01011076">
    <property type="protein sequence ID" value="TMW83640.1"/>
    <property type="molecule type" value="Genomic_DNA"/>
</dbReference>
<name>A0A6N2APS4_SOLCI</name>